<dbReference type="Proteomes" id="UP000033608">
    <property type="component" value="Unassembled WGS sequence"/>
</dbReference>
<dbReference type="OrthoDB" id="7951125at2"/>
<organism evidence="2 4">
    <name type="scientific">Devosia limi DSM 17137</name>
    <dbReference type="NCBI Taxonomy" id="1121477"/>
    <lineage>
        <taxon>Bacteria</taxon>
        <taxon>Pseudomonadati</taxon>
        <taxon>Pseudomonadota</taxon>
        <taxon>Alphaproteobacteria</taxon>
        <taxon>Hyphomicrobiales</taxon>
        <taxon>Devosiaceae</taxon>
        <taxon>Devosia</taxon>
    </lineage>
</organism>
<evidence type="ECO:0000313" key="5">
    <source>
        <dbReference type="Proteomes" id="UP000184533"/>
    </source>
</evidence>
<dbReference type="AlphaFoldDB" id="A0A0F5L3H2"/>
<accession>A0A0F5L3H2</accession>
<dbReference type="PATRIC" id="fig|1121477.3.peg.909"/>
<dbReference type="RefSeq" id="WP_046137164.1">
    <property type="nucleotide sequence ID" value="NZ_FQVC01000005.1"/>
</dbReference>
<evidence type="ECO:0008006" key="6">
    <source>
        <dbReference type="Google" id="ProtNLM"/>
    </source>
</evidence>
<dbReference type="EMBL" id="LAJF01000156">
    <property type="protein sequence ID" value="KKB76157.1"/>
    <property type="molecule type" value="Genomic_DNA"/>
</dbReference>
<feature type="chain" id="PRO_5015038240" description="Peptidase propeptide and YPEB domain-containing protein" evidence="1">
    <location>
        <begin position="25"/>
        <end position="92"/>
    </location>
</feature>
<evidence type="ECO:0000313" key="4">
    <source>
        <dbReference type="Proteomes" id="UP000033608"/>
    </source>
</evidence>
<gene>
    <name evidence="3" type="ORF">SAMN02745223_02063</name>
    <name evidence="2" type="ORF">VW29_20625</name>
</gene>
<protein>
    <recommendedName>
        <fullName evidence="6">Peptidase propeptide and YPEB domain-containing protein</fullName>
    </recommendedName>
</protein>
<dbReference type="EMBL" id="FQVC01000005">
    <property type="protein sequence ID" value="SHF20952.1"/>
    <property type="molecule type" value="Genomic_DNA"/>
</dbReference>
<feature type="signal peptide" evidence="1">
    <location>
        <begin position="1"/>
        <end position="24"/>
    </location>
</feature>
<keyword evidence="1" id="KW-0732">Signal</keyword>
<keyword evidence="4" id="KW-1185">Reference proteome</keyword>
<dbReference type="Proteomes" id="UP000184533">
    <property type="component" value="Unassembled WGS sequence"/>
</dbReference>
<evidence type="ECO:0000256" key="1">
    <source>
        <dbReference type="SAM" id="SignalP"/>
    </source>
</evidence>
<evidence type="ECO:0000313" key="2">
    <source>
        <dbReference type="EMBL" id="KKB76157.1"/>
    </source>
</evidence>
<proteinExistence type="predicted"/>
<sequence>MIKNTLIALIAVAGVAGITVPAFAAPVLPYDNSDLAGSDWPADSVLARLQAQGVAATGVEQWGGLVRAYVTLEDGSQVMQFFAPDSLNRVSL</sequence>
<evidence type="ECO:0000313" key="3">
    <source>
        <dbReference type="EMBL" id="SHF20952.1"/>
    </source>
</evidence>
<reference evidence="2 4" key="1">
    <citation type="submission" date="2015-03" db="EMBL/GenBank/DDBJ databases">
        <authorList>
            <person name="Hassan Y.I."/>
            <person name="Lepp D."/>
            <person name="Zhou T."/>
        </authorList>
    </citation>
    <scope>NUCLEOTIDE SEQUENCE [LARGE SCALE GENOMIC DNA]</scope>
    <source>
        <strain evidence="2 4">DSM 17137</strain>
    </source>
</reference>
<reference evidence="3 5" key="2">
    <citation type="submission" date="2016-11" db="EMBL/GenBank/DDBJ databases">
        <authorList>
            <person name="Jaros S."/>
            <person name="Januszkiewicz K."/>
            <person name="Wedrychowicz H."/>
        </authorList>
    </citation>
    <scope>NUCLEOTIDE SEQUENCE [LARGE SCALE GENOMIC DNA]</scope>
    <source>
        <strain evidence="3 5">DSM 17137</strain>
    </source>
</reference>
<name>A0A0F5L3H2_9HYPH</name>